<accession>A0A3S5APH2</accession>
<reference evidence="2" key="1">
    <citation type="submission" date="2018-11" db="EMBL/GenBank/DDBJ databases">
        <authorList>
            <consortium name="Pathogen Informatics"/>
        </authorList>
    </citation>
    <scope>NUCLEOTIDE SEQUENCE</scope>
</reference>
<feature type="chain" id="PRO_5018747073" description="ShKT domain-containing protein" evidence="1">
    <location>
        <begin position="18"/>
        <end position="140"/>
    </location>
</feature>
<gene>
    <name evidence="2" type="ORF">PXEA_LOCUS35451</name>
</gene>
<evidence type="ECO:0008006" key="4">
    <source>
        <dbReference type="Google" id="ProtNLM"/>
    </source>
</evidence>
<keyword evidence="3" id="KW-1185">Reference proteome</keyword>
<feature type="non-terminal residue" evidence="2">
    <location>
        <position position="140"/>
    </location>
</feature>
<evidence type="ECO:0000313" key="3">
    <source>
        <dbReference type="Proteomes" id="UP000784294"/>
    </source>
</evidence>
<keyword evidence="1" id="KW-0732">Signal</keyword>
<dbReference type="AlphaFoldDB" id="A0A3S5APH2"/>
<dbReference type="Proteomes" id="UP000784294">
    <property type="component" value="Unassembled WGS sequence"/>
</dbReference>
<feature type="signal peptide" evidence="1">
    <location>
        <begin position="1"/>
        <end position="17"/>
    </location>
</feature>
<protein>
    <recommendedName>
        <fullName evidence="4">ShKT domain-containing protein</fullName>
    </recommendedName>
</protein>
<proteinExistence type="predicted"/>
<sequence>MLFCVWWSSLVPSVVHCITCTSGDNIKLAISRRLELREQFFLFTGPALSAIEPNCVGLAAEESDDEVLQSESGCPSGTRRANLCNTLTPEWHGGFCSFASEYCPPGCRSETTEAPNVPSPLKCEVANGEVREEGEDLGSL</sequence>
<evidence type="ECO:0000256" key="1">
    <source>
        <dbReference type="SAM" id="SignalP"/>
    </source>
</evidence>
<name>A0A3S5APH2_9PLAT</name>
<evidence type="ECO:0000313" key="2">
    <source>
        <dbReference type="EMBL" id="VEL42011.1"/>
    </source>
</evidence>
<comment type="caution">
    <text evidence="2">The sequence shown here is derived from an EMBL/GenBank/DDBJ whole genome shotgun (WGS) entry which is preliminary data.</text>
</comment>
<organism evidence="2 3">
    <name type="scientific">Protopolystoma xenopodis</name>
    <dbReference type="NCBI Taxonomy" id="117903"/>
    <lineage>
        <taxon>Eukaryota</taxon>
        <taxon>Metazoa</taxon>
        <taxon>Spiralia</taxon>
        <taxon>Lophotrochozoa</taxon>
        <taxon>Platyhelminthes</taxon>
        <taxon>Monogenea</taxon>
        <taxon>Polyopisthocotylea</taxon>
        <taxon>Polystomatidea</taxon>
        <taxon>Polystomatidae</taxon>
        <taxon>Protopolystoma</taxon>
    </lineage>
</organism>
<dbReference type="EMBL" id="CAAALY010272096">
    <property type="protein sequence ID" value="VEL42011.1"/>
    <property type="molecule type" value="Genomic_DNA"/>
</dbReference>